<feature type="transmembrane region" description="Helical" evidence="7">
    <location>
        <begin position="174"/>
        <end position="198"/>
    </location>
</feature>
<reference evidence="9" key="1">
    <citation type="submission" date="2011-05" db="EMBL/GenBank/DDBJ databases">
        <authorList>
            <person name="Richards S.R."/>
            <person name="Qu J."/>
            <person name="Jiang H."/>
            <person name="Jhangiani S.N."/>
            <person name="Agravi P."/>
            <person name="Goodspeed R."/>
            <person name="Gross S."/>
            <person name="Mandapat C."/>
            <person name="Jackson L."/>
            <person name="Mathew T."/>
            <person name="Pu L."/>
            <person name="Thornton R."/>
            <person name="Saada N."/>
            <person name="Wilczek-Boney K.B."/>
            <person name="Lee S."/>
            <person name="Kovar C."/>
            <person name="Wu Y."/>
            <person name="Scherer S.E."/>
            <person name="Worley K.C."/>
            <person name="Muzny D.M."/>
            <person name="Gibbs R."/>
        </authorList>
    </citation>
    <scope>NUCLEOTIDE SEQUENCE</scope>
    <source>
        <strain evidence="9">Brora</strain>
    </source>
</reference>
<name>T1JEB5_STRMM</name>
<dbReference type="EMBL" id="JH432116">
    <property type="status" value="NOT_ANNOTATED_CDS"/>
    <property type="molecule type" value="Genomic_DNA"/>
</dbReference>
<dbReference type="NCBIfam" id="TIGR00803">
    <property type="entry name" value="nst"/>
    <property type="match status" value="1"/>
</dbReference>
<feature type="transmembrane region" description="Helical" evidence="7">
    <location>
        <begin position="117"/>
        <end position="137"/>
    </location>
</feature>
<evidence type="ECO:0000256" key="2">
    <source>
        <dbReference type="ARBA" id="ARBA00009976"/>
    </source>
</evidence>
<dbReference type="AlphaFoldDB" id="T1JEB5"/>
<accession>T1JEB5</accession>
<reference evidence="8" key="2">
    <citation type="submission" date="2015-02" db="UniProtKB">
        <authorList>
            <consortium name="EnsemblMetazoa"/>
        </authorList>
    </citation>
    <scope>IDENTIFICATION</scope>
</reference>
<keyword evidence="6 7" id="KW-0472">Membrane</keyword>
<dbReference type="SUPFAM" id="SSF103481">
    <property type="entry name" value="Multidrug resistance efflux transporter EmrE"/>
    <property type="match status" value="1"/>
</dbReference>
<sequence length="231" mass="25691">MAAQDVNLSSYFKIDFEMLSLKYVSLAVLVVQTTAHVLTIRYSRTLTGIKYLPSTVVVLAEVMKVIASLIILTIQNGGEIVKTSKIFVDSYRLMIPAVLYVVQNNLLYIALTNLDAATYQITYQLKIFTTAIFAVVLLGKRLKLIRWVALVLLMLGVALIQLPEANNSRIKSDFSVRSIGIFAIICACLSSGFAGIYFEKLLKGSSQSLWIRNIQLGSNLTLLNDISMREQ</sequence>
<keyword evidence="9" id="KW-1185">Reference proteome</keyword>
<dbReference type="GO" id="GO:0000139">
    <property type="term" value="C:Golgi membrane"/>
    <property type="evidence" value="ECO:0007669"/>
    <property type="project" value="InterPro"/>
</dbReference>
<dbReference type="OMA" id="LMACMSS"/>
<comment type="subcellular location">
    <subcellularLocation>
        <location evidence="1">Membrane</location>
        <topology evidence="1">Multi-pass membrane protein</topology>
    </subcellularLocation>
</comment>
<evidence type="ECO:0000313" key="8">
    <source>
        <dbReference type="EnsemblMetazoa" id="SMAR012156-PA"/>
    </source>
</evidence>
<evidence type="ECO:0000256" key="3">
    <source>
        <dbReference type="ARBA" id="ARBA00022597"/>
    </source>
</evidence>
<dbReference type="STRING" id="126957.T1JEB5"/>
<dbReference type="EnsemblMetazoa" id="SMAR012156-RA">
    <property type="protein sequence ID" value="SMAR012156-PA"/>
    <property type="gene ID" value="SMAR012156"/>
</dbReference>
<evidence type="ECO:0000256" key="5">
    <source>
        <dbReference type="ARBA" id="ARBA00022989"/>
    </source>
</evidence>
<dbReference type="InterPro" id="IPR037185">
    <property type="entry name" value="EmrE-like"/>
</dbReference>
<evidence type="ECO:0000313" key="9">
    <source>
        <dbReference type="Proteomes" id="UP000014500"/>
    </source>
</evidence>
<feature type="transmembrane region" description="Helical" evidence="7">
    <location>
        <begin position="144"/>
        <end position="162"/>
    </location>
</feature>
<keyword evidence="5 7" id="KW-1133">Transmembrane helix</keyword>
<feature type="transmembrane region" description="Helical" evidence="7">
    <location>
        <begin position="51"/>
        <end position="72"/>
    </location>
</feature>
<dbReference type="PANTHER" id="PTHR10231">
    <property type="entry name" value="NUCLEOTIDE-SUGAR TRANSMEMBRANE TRANSPORTER"/>
    <property type="match status" value="1"/>
</dbReference>
<evidence type="ECO:0000256" key="6">
    <source>
        <dbReference type="ARBA" id="ARBA00023136"/>
    </source>
</evidence>
<evidence type="ECO:0008006" key="10">
    <source>
        <dbReference type="Google" id="ProtNLM"/>
    </source>
</evidence>
<dbReference type="eggNOG" id="KOG2234">
    <property type="taxonomic scope" value="Eukaryota"/>
</dbReference>
<keyword evidence="3" id="KW-0813">Transport</keyword>
<dbReference type="Proteomes" id="UP000014500">
    <property type="component" value="Unassembled WGS sequence"/>
</dbReference>
<keyword evidence="3" id="KW-0762">Sugar transport</keyword>
<comment type="similarity">
    <text evidence="2">Belongs to the nucleotide-sugar transporter family. SLC35A subfamily.</text>
</comment>
<keyword evidence="4 7" id="KW-0812">Transmembrane</keyword>
<feature type="transmembrane region" description="Helical" evidence="7">
    <location>
        <begin position="21"/>
        <end position="39"/>
    </location>
</feature>
<dbReference type="HOGENOM" id="CLU_024645_4_0_1"/>
<evidence type="ECO:0000256" key="7">
    <source>
        <dbReference type="SAM" id="Phobius"/>
    </source>
</evidence>
<feature type="transmembrane region" description="Helical" evidence="7">
    <location>
        <begin position="93"/>
        <end position="111"/>
    </location>
</feature>
<dbReference type="Pfam" id="PF04142">
    <property type="entry name" value="Nuc_sug_transp"/>
    <property type="match status" value="1"/>
</dbReference>
<dbReference type="GO" id="GO:0015165">
    <property type="term" value="F:pyrimidine nucleotide-sugar transmembrane transporter activity"/>
    <property type="evidence" value="ECO:0007669"/>
    <property type="project" value="InterPro"/>
</dbReference>
<dbReference type="PhylomeDB" id="T1JEB5"/>
<evidence type="ECO:0000256" key="4">
    <source>
        <dbReference type="ARBA" id="ARBA00022692"/>
    </source>
</evidence>
<evidence type="ECO:0000256" key="1">
    <source>
        <dbReference type="ARBA" id="ARBA00004141"/>
    </source>
</evidence>
<dbReference type="Gene3D" id="1.10.3730.20">
    <property type="match status" value="1"/>
</dbReference>
<proteinExistence type="inferred from homology"/>
<organism evidence="8 9">
    <name type="scientific">Strigamia maritima</name>
    <name type="common">European centipede</name>
    <name type="synonym">Geophilus maritimus</name>
    <dbReference type="NCBI Taxonomy" id="126957"/>
    <lineage>
        <taxon>Eukaryota</taxon>
        <taxon>Metazoa</taxon>
        <taxon>Ecdysozoa</taxon>
        <taxon>Arthropoda</taxon>
        <taxon>Myriapoda</taxon>
        <taxon>Chilopoda</taxon>
        <taxon>Pleurostigmophora</taxon>
        <taxon>Geophilomorpha</taxon>
        <taxon>Linotaeniidae</taxon>
        <taxon>Strigamia</taxon>
    </lineage>
</organism>
<dbReference type="InterPro" id="IPR007271">
    <property type="entry name" value="Nuc_sug_transpt"/>
</dbReference>
<protein>
    <recommendedName>
        <fullName evidence="10">Sugar phosphate transporter domain-containing protein</fullName>
    </recommendedName>
</protein>